<keyword evidence="1" id="KW-0732">Signal</keyword>
<comment type="caution">
    <text evidence="2">The sequence shown here is derived from an EMBL/GenBank/DDBJ whole genome shotgun (WGS) entry which is preliminary data.</text>
</comment>
<sequence length="181" mass="19856">MFKRFIAAIAVIATLSTPVFAAEFTDEQLEGLAARIESFDAAMKASDMSEVMDVVPPKVLDKIAANFNVTTEQLIEATQQQMDQVMKDVEIVSFAMDLEAAEYFETADGTPYALIPTETVMDLGEAGGKVKATSSTLGMFDEETWYLVRVEDAQQVAILKEVYPAFVDVEFPTGSMEPVTE</sequence>
<dbReference type="RefSeq" id="WP_069909393.1">
    <property type="nucleotide sequence ID" value="NZ_LAJE02000158.1"/>
</dbReference>
<dbReference type="AlphaFoldDB" id="A0A1E5XSA2"/>
<dbReference type="OrthoDB" id="7863114at2"/>
<dbReference type="Proteomes" id="UP000095463">
    <property type="component" value="Unassembled WGS sequence"/>
</dbReference>
<keyword evidence="3" id="KW-1185">Reference proteome</keyword>
<evidence type="ECO:0000313" key="2">
    <source>
        <dbReference type="EMBL" id="OEO31468.1"/>
    </source>
</evidence>
<organism evidence="2 3">
    <name type="scientific">Devosia insulae DS-56</name>
    <dbReference type="NCBI Taxonomy" id="1116389"/>
    <lineage>
        <taxon>Bacteria</taxon>
        <taxon>Pseudomonadati</taxon>
        <taxon>Pseudomonadota</taxon>
        <taxon>Alphaproteobacteria</taxon>
        <taxon>Hyphomicrobiales</taxon>
        <taxon>Devosiaceae</taxon>
        <taxon>Devosia</taxon>
    </lineage>
</organism>
<feature type="signal peptide" evidence="1">
    <location>
        <begin position="1"/>
        <end position="21"/>
    </location>
</feature>
<proteinExistence type="predicted"/>
<name>A0A1E5XSA2_9HYPH</name>
<evidence type="ECO:0000256" key="1">
    <source>
        <dbReference type="SAM" id="SignalP"/>
    </source>
</evidence>
<protein>
    <submittedName>
        <fullName evidence="2">Uncharacterized protein</fullName>
    </submittedName>
</protein>
<dbReference type="EMBL" id="LAJE02000158">
    <property type="protein sequence ID" value="OEO31468.1"/>
    <property type="molecule type" value="Genomic_DNA"/>
</dbReference>
<accession>A0A1E5XSA2</accession>
<gene>
    <name evidence="2" type="ORF">VW23_016335</name>
</gene>
<feature type="chain" id="PRO_5009190446" evidence="1">
    <location>
        <begin position="22"/>
        <end position="181"/>
    </location>
</feature>
<evidence type="ECO:0000313" key="3">
    <source>
        <dbReference type="Proteomes" id="UP000095463"/>
    </source>
</evidence>
<reference evidence="2 3" key="1">
    <citation type="journal article" date="2015" name="Genome Announc.">
        <title>Genome Assemblies of Three Soil-Associated Devosia species: D. insulae, D. limi, and D. soli.</title>
        <authorList>
            <person name="Hassan Y.I."/>
            <person name="Lepp D."/>
            <person name="Zhou T."/>
        </authorList>
    </citation>
    <scope>NUCLEOTIDE SEQUENCE [LARGE SCALE GENOMIC DNA]</scope>
    <source>
        <strain evidence="2 3">DS-56</strain>
    </source>
</reference>